<dbReference type="CDD" id="cd14473">
    <property type="entry name" value="FERM_B-lobe"/>
    <property type="match status" value="1"/>
</dbReference>
<dbReference type="GO" id="GO:0005856">
    <property type="term" value="C:cytoskeleton"/>
    <property type="evidence" value="ECO:0007669"/>
    <property type="project" value="TreeGrafter"/>
</dbReference>
<dbReference type="FunFam" id="1.20.80.10:FF:000032">
    <property type="entry name" value="FERM domain-containing protein"/>
    <property type="match status" value="1"/>
</dbReference>
<dbReference type="SUPFAM" id="SSF47031">
    <property type="entry name" value="Second domain of FERM"/>
    <property type="match status" value="1"/>
</dbReference>
<accession>A0A6I8VXH5</accession>
<dbReference type="CDD" id="cd13192">
    <property type="entry name" value="FERM_C_FRMD3_FRMD5"/>
    <property type="match status" value="1"/>
</dbReference>
<dbReference type="GO" id="GO:0005912">
    <property type="term" value="C:adherens junction"/>
    <property type="evidence" value="ECO:0007669"/>
    <property type="project" value="UniProtKB-SubCell"/>
</dbReference>
<dbReference type="GO" id="GO:0008092">
    <property type="term" value="F:cytoskeletal protein binding"/>
    <property type="evidence" value="ECO:0007669"/>
    <property type="project" value="InterPro"/>
</dbReference>
<dbReference type="InterPro" id="IPR018980">
    <property type="entry name" value="FERM_PH-like_C"/>
</dbReference>
<dbReference type="Proteomes" id="UP000001819">
    <property type="component" value="Chromosome 4"/>
</dbReference>
<evidence type="ECO:0000256" key="4">
    <source>
        <dbReference type="SAM" id="Phobius"/>
    </source>
</evidence>
<dbReference type="InterPro" id="IPR000798">
    <property type="entry name" value="Ez/rad/moesin-like"/>
</dbReference>
<dbReference type="GO" id="GO:0071944">
    <property type="term" value="C:cell periphery"/>
    <property type="evidence" value="ECO:0007669"/>
    <property type="project" value="UniProtKB-ARBA"/>
</dbReference>
<dbReference type="GO" id="GO:0031032">
    <property type="term" value="P:actomyosin structure organization"/>
    <property type="evidence" value="ECO:0007669"/>
    <property type="project" value="TreeGrafter"/>
</dbReference>
<evidence type="ECO:0000256" key="3">
    <source>
        <dbReference type="SAM" id="MobiDB-lite"/>
    </source>
</evidence>
<feature type="compositionally biased region" description="Polar residues" evidence="3">
    <location>
        <begin position="282"/>
        <end position="294"/>
    </location>
</feature>
<keyword evidence="4" id="KW-1133">Transmembrane helix</keyword>
<comment type="subcellular location">
    <subcellularLocation>
        <location evidence="1">Cell junction</location>
        <location evidence="1">Adherens junction</location>
    </subcellularLocation>
    <subcellularLocation>
        <location evidence="2">Cell projection</location>
        <location evidence="2">Rhabdomere</location>
    </subcellularLocation>
</comment>
<dbReference type="SUPFAM" id="SSF50729">
    <property type="entry name" value="PH domain-like"/>
    <property type="match status" value="1"/>
</dbReference>
<sequence length="515" mass="58434">MSIRQNKDKELDPILFSLRVKFYPADPFRLTGISRIMLYKQLKRDLRHGRLYCSFGEAAALGALIVQEELGDYNEKIHIGDYVSSLELALRQTESLEKKIIELHKKREVGQDSFSAIYDFLGIARTLETYGIEPHPVKDHRGSQLYIGINNSGISTFIAGKRSQHFRWNEVHKINFEGKMFIAHLSYTDASREPKKHTIGFKCPSGAACRYLWRCAIEQMLFFTLPNSENAAVVSGGGFFSWGTKFRYTGRTEREILTENINALREQKINGSSSSKRKASSVPATPSSPQGELSQIRYSSLPRSTMSEPLGSSIIPMNRNHVFGAHNQDQSTCLIDSNGCIQMPILEPVCEEARLRSSNIENVNYLTNPLTGLPYRDLIEHSSTEFGSGYDQARKNKENTKQYTGYASKQYYSLPNPNSNSSAGMTVTKKVDNFSNMHKNSVHSAKTLRKFRLLHAFIPSVIFVAFAMAGTAVFIMESESDLFEQIRNSPEMICLRFHYYQPLKDFVLQKFGRKD</sequence>
<keyword evidence="4" id="KW-0472">Membrane</keyword>
<dbReference type="GO" id="GO:0030182">
    <property type="term" value="P:neuron differentiation"/>
    <property type="evidence" value="ECO:0007669"/>
    <property type="project" value="UniProtKB-ARBA"/>
</dbReference>
<gene>
    <name evidence="7" type="primary">Frmd5</name>
</gene>
<evidence type="ECO:0000256" key="2">
    <source>
        <dbReference type="ARBA" id="ARBA00043944"/>
    </source>
</evidence>
<feature type="region of interest" description="Disordered" evidence="3">
    <location>
        <begin position="267"/>
        <end position="294"/>
    </location>
</feature>
<dbReference type="FunFam" id="2.30.29.30:FF:000381">
    <property type="entry name" value="FERM domain-containing protein"/>
    <property type="match status" value="1"/>
</dbReference>
<dbReference type="InterPro" id="IPR019749">
    <property type="entry name" value="Band_41_domain"/>
</dbReference>
<dbReference type="ExpressionAtlas" id="A0A6I8VXH5">
    <property type="expression patterns" value="baseline"/>
</dbReference>
<dbReference type="InterPro" id="IPR000299">
    <property type="entry name" value="FERM_domain"/>
</dbReference>
<feature type="transmembrane region" description="Helical" evidence="4">
    <location>
        <begin position="453"/>
        <end position="475"/>
    </location>
</feature>
<dbReference type="Gene3D" id="2.30.29.30">
    <property type="entry name" value="Pleckstrin-homology domain (PH domain)/Phosphotyrosine-binding domain (PTB)"/>
    <property type="match status" value="1"/>
</dbReference>
<dbReference type="GO" id="GO:0016028">
    <property type="term" value="C:rhabdomere"/>
    <property type="evidence" value="ECO:0007669"/>
    <property type="project" value="UniProtKB-SubCell"/>
</dbReference>
<dbReference type="InterPro" id="IPR014352">
    <property type="entry name" value="FERM/acyl-CoA-bd_prot_sf"/>
</dbReference>
<dbReference type="GO" id="GO:0009887">
    <property type="term" value="P:animal organ morphogenesis"/>
    <property type="evidence" value="ECO:0007669"/>
    <property type="project" value="UniProtKB-ARBA"/>
</dbReference>
<feature type="domain" description="FERM" evidence="5">
    <location>
        <begin position="1"/>
        <end position="227"/>
    </location>
</feature>
<name>A0A6I8VXH5_DROPS</name>
<keyword evidence="6" id="KW-1185">Reference proteome</keyword>
<dbReference type="InterPro" id="IPR019748">
    <property type="entry name" value="FERM_central"/>
</dbReference>
<evidence type="ECO:0000256" key="1">
    <source>
        <dbReference type="ARBA" id="ARBA00004536"/>
    </source>
</evidence>
<dbReference type="InterPro" id="IPR011993">
    <property type="entry name" value="PH-like_dom_sf"/>
</dbReference>
<dbReference type="AlphaFoldDB" id="A0A6I8VXH5"/>
<dbReference type="Pfam" id="PF09380">
    <property type="entry name" value="FERM_C"/>
    <property type="match status" value="1"/>
</dbReference>
<dbReference type="PRINTS" id="PR00935">
    <property type="entry name" value="BAND41"/>
</dbReference>
<dbReference type="InterPro" id="IPR035963">
    <property type="entry name" value="FERM_2"/>
</dbReference>
<dbReference type="PROSITE" id="PS50057">
    <property type="entry name" value="FERM_3"/>
    <property type="match status" value="1"/>
</dbReference>
<dbReference type="Gene3D" id="1.20.80.10">
    <property type="match status" value="1"/>
</dbReference>
<dbReference type="InterPro" id="IPR014847">
    <property type="entry name" value="FA"/>
</dbReference>
<reference evidence="7" key="1">
    <citation type="submission" date="2025-08" db="UniProtKB">
        <authorList>
            <consortium name="RefSeq"/>
        </authorList>
    </citation>
    <scope>IDENTIFICATION</scope>
    <source>
        <strain evidence="7">MV-25-SWS-2005</strain>
        <tissue evidence="7">Whole body</tissue>
    </source>
</reference>
<dbReference type="PANTHER" id="PTHR23280">
    <property type="entry name" value="4.1 G PROTEIN"/>
    <property type="match status" value="1"/>
</dbReference>
<proteinExistence type="predicted"/>
<keyword evidence="4" id="KW-0812">Transmembrane</keyword>
<dbReference type="PRINTS" id="PR00661">
    <property type="entry name" value="ERMFAMILY"/>
</dbReference>
<dbReference type="SMART" id="SM01195">
    <property type="entry name" value="FA"/>
    <property type="match status" value="1"/>
</dbReference>
<evidence type="ECO:0000313" key="7">
    <source>
        <dbReference type="RefSeq" id="XP_033235757.1"/>
    </source>
</evidence>
<dbReference type="RefSeq" id="XP_033235757.1">
    <property type="nucleotide sequence ID" value="XM_033379866.1"/>
</dbReference>
<dbReference type="SMART" id="SM01196">
    <property type="entry name" value="FERM_C"/>
    <property type="match status" value="1"/>
</dbReference>
<protein>
    <submittedName>
        <fullName evidence="7">FERM domain-containing protein 3 isoform X2</fullName>
    </submittedName>
</protein>
<dbReference type="PANTHER" id="PTHR23280:SF32">
    <property type="entry name" value="FI22325P1"/>
    <property type="match status" value="1"/>
</dbReference>
<evidence type="ECO:0000259" key="5">
    <source>
        <dbReference type="PROSITE" id="PS50057"/>
    </source>
</evidence>
<evidence type="ECO:0000313" key="6">
    <source>
        <dbReference type="Proteomes" id="UP000001819"/>
    </source>
</evidence>
<organism evidence="6 7">
    <name type="scientific">Drosophila pseudoobscura pseudoobscura</name>
    <name type="common">Fruit fly</name>
    <dbReference type="NCBI Taxonomy" id="46245"/>
    <lineage>
        <taxon>Eukaryota</taxon>
        <taxon>Metazoa</taxon>
        <taxon>Ecdysozoa</taxon>
        <taxon>Arthropoda</taxon>
        <taxon>Hexapoda</taxon>
        <taxon>Insecta</taxon>
        <taxon>Pterygota</taxon>
        <taxon>Neoptera</taxon>
        <taxon>Endopterygota</taxon>
        <taxon>Diptera</taxon>
        <taxon>Brachycera</taxon>
        <taxon>Muscomorpha</taxon>
        <taxon>Ephydroidea</taxon>
        <taxon>Drosophilidae</taxon>
        <taxon>Drosophila</taxon>
        <taxon>Sophophora</taxon>
    </lineage>
</organism>
<dbReference type="Pfam" id="PF00373">
    <property type="entry name" value="FERM_M"/>
    <property type="match status" value="1"/>
</dbReference>
<dbReference type="Pfam" id="PF08736">
    <property type="entry name" value="FA"/>
    <property type="match status" value="1"/>
</dbReference>